<dbReference type="CDD" id="cd03293">
    <property type="entry name" value="ABC_NrtD_SsuB_transporters"/>
    <property type="match status" value="1"/>
</dbReference>
<evidence type="ECO:0000313" key="5">
    <source>
        <dbReference type="EMBL" id="NWJ46342.1"/>
    </source>
</evidence>
<gene>
    <name evidence="5" type="ORF">HXX08_10735</name>
    <name evidence="6" type="ORF">OZ401_001491</name>
</gene>
<dbReference type="InterPro" id="IPR027417">
    <property type="entry name" value="P-loop_NTPase"/>
</dbReference>
<dbReference type="Proteomes" id="UP000521676">
    <property type="component" value="Unassembled WGS sequence"/>
</dbReference>
<sequence>METISKIQINSLNKSYGTLPILDNISIVANRGEFVSLVGPSGCGKSTLFNILAGLETADSGEFRYDNQPFQPQPGKIAYMLQRDALLPWRSALDNAALGLELAGTPRKIAREHAHTYFEIFGLKGFEKSFPWQMSGGMRQRLALLRTFLTEREVMLLDEPFGALDALTRAGLQEWLAEMQAKLRRTILFITHDIEEALLLSERIYIFSHRPAAIREVQEVLIPKPRSVSDSGLVELKARLLSILKPEAEYA</sequence>
<dbReference type="Proteomes" id="UP001431572">
    <property type="component" value="Chromosome 1"/>
</dbReference>
<keyword evidence="2" id="KW-0547">Nucleotide-binding</keyword>
<dbReference type="SUPFAM" id="SSF52540">
    <property type="entry name" value="P-loop containing nucleoside triphosphate hydrolases"/>
    <property type="match status" value="1"/>
</dbReference>
<evidence type="ECO:0000256" key="2">
    <source>
        <dbReference type="ARBA" id="ARBA00022741"/>
    </source>
</evidence>
<reference evidence="5 7" key="1">
    <citation type="submission" date="2020-06" db="EMBL/GenBank/DDBJ databases">
        <title>Anoxygenic phototrophic Chloroflexota member uses a Type I reaction center.</title>
        <authorList>
            <person name="Tsuji J.M."/>
            <person name="Shaw N.A."/>
            <person name="Nagashima S."/>
            <person name="Venkiteswaran J."/>
            <person name="Schiff S.L."/>
            <person name="Hanada S."/>
            <person name="Tank M."/>
            <person name="Neufeld J.D."/>
        </authorList>
    </citation>
    <scope>NUCLEOTIDE SEQUENCE [LARGE SCALE GENOMIC DNA]</scope>
    <source>
        <strain evidence="5">L227-S17</strain>
    </source>
</reference>
<dbReference type="AlphaFoldDB" id="A0A8T7M0P4"/>
<dbReference type="InterPro" id="IPR017871">
    <property type="entry name" value="ABC_transporter-like_CS"/>
</dbReference>
<dbReference type="GO" id="GO:0005524">
    <property type="term" value="F:ATP binding"/>
    <property type="evidence" value="ECO:0007669"/>
    <property type="project" value="UniProtKB-KW"/>
</dbReference>
<feature type="domain" description="ABC transporter" evidence="4">
    <location>
        <begin position="7"/>
        <end position="234"/>
    </location>
</feature>
<dbReference type="Gene3D" id="3.40.50.300">
    <property type="entry name" value="P-loop containing nucleotide triphosphate hydrolases"/>
    <property type="match status" value="1"/>
</dbReference>
<dbReference type="InterPro" id="IPR050166">
    <property type="entry name" value="ABC_transporter_ATP-bind"/>
</dbReference>
<dbReference type="SMART" id="SM00382">
    <property type="entry name" value="AAA"/>
    <property type="match status" value="1"/>
</dbReference>
<dbReference type="EMBL" id="JACATZ010000001">
    <property type="protein sequence ID" value="NWJ46342.1"/>
    <property type="molecule type" value="Genomic_DNA"/>
</dbReference>
<evidence type="ECO:0000313" key="6">
    <source>
        <dbReference type="EMBL" id="WJW65713.1"/>
    </source>
</evidence>
<dbReference type="PANTHER" id="PTHR42788">
    <property type="entry name" value="TAURINE IMPORT ATP-BINDING PROTEIN-RELATED"/>
    <property type="match status" value="1"/>
</dbReference>
<reference evidence="6" key="2">
    <citation type="journal article" date="2024" name="Nature">
        <title>Anoxygenic phototroph of the Chloroflexota uses a type I reaction centre.</title>
        <authorList>
            <person name="Tsuji J.M."/>
            <person name="Shaw N.A."/>
            <person name="Nagashima S."/>
            <person name="Venkiteswaran J.J."/>
            <person name="Schiff S.L."/>
            <person name="Watanabe T."/>
            <person name="Fukui M."/>
            <person name="Hanada S."/>
            <person name="Tank M."/>
            <person name="Neufeld J.D."/>
        </authorList>
    </citation>
    <scope>NUCLEOTIDE SEQUENCE</scope>
    <source>
        <strain evidence="6">L227-S17</strain>
    </source>
</reference>
<name>A0A8T7M0P4_9CHLR</name>
<protein>
    <submittedName>
        <fullName evidence="5">ABC transporter ATP-binding protein</fullName>
    </submittedName>
</protein>
<evidence type="ECO:0000313" key="7">
    <source>
        <dbReference type="Proteomes" id="UP000521676"/>
    </source>
</evidence>
<keyword evidence="1" id="KW-0813">Transport</keyword>
<evidence type="ECO:0000313" key="8">
    <source>
        <dbReference type="Proteomes" id="UP001431572"/>
    </source>
</evidence>
<evidence type="ECO:0000256" key="3">
    <source>
        <dbReference type="ARBA" id="ARBA00022840"/>
    </source>
</evidence>
<evidence type="ECO:0000259" key="4">
    <source>
        <dbReference type="PROSITE" id="PS50893"/>
    </source>
</evidence>
<dbReference type="PROSITE" id="PS00211">
    <property type="entry name" value="ABC_TRANSPORTER_1"/>
    <property type="match status" value="1"/>
</dbReference>
<keyword evidence="8" id="KW-1185">Reference proteome</keyword>
<keyword evidence="3 5" id="KW-0067">ATP-binding</keyword>
<dbReference type="PANTHER" id="PTHR42788:SF2">
    <property type="entry name" value="ABC TRANSPORTER ATP-BINDING PROTEIN"/>
    <property type="match status" value="1"/>
</dbReference>
<dbReference type="PROSITE" id="PS50893">
    <property type="entry name" value="ABC_TRANSPORTER_2"/>
    <property type="match status" value="1"/>
</dbReference>
<dbReference type="RefSeq" id="WP_341467600.1">
    <property type="nucleotide sequence ID" value="NZ_CP128399.1"/>
</dbReference>
<dbReference type="InterPro" id="IPR003593">
    <property type="entry name" value="AAA+_ATPase"/>
</dbReference>
<dbReference type="GO" id="GO:0016887">
    <property type="term" value="F:ATP hydrolysis activity"/>
    <property type="evidence" value="ECO:0007669"/>
    <property type="project" value="InterPro"/>
</dbReference>
<dbReference type="InterPro" id="IPR003439">
    <property type="entry name" value="ABC_transporter-like_ATP-bd"/>
</dbReference>
<accession>A0A8T7M0P4</accession>
<proteinExistence type="predicted"/>
<organism evidence="5 7">
    <name type="scientific">Candidatus Chlorohelix allophototropha</name>
    <dbReference type="NCBI Taxonomy" id="3003348"/>
    <lineage>
        <taxon>Bacteria</taxon>
        <taxon>Bacillati</taxon>
        <taxon>Chloroflexota</taxon>
        <taxon>Chloroflexia</taxon>
        <taxon>Candidatus Chloroheliales</taxon>
        <taxon>Candidatus Chloroheliaceae</taxon>
        <taxon>Candidatus Chlorohelix</taxon>
    </lineage>
</organism>
<evidence type="ECO:0000256" key="1">
    <source>
        <dbReference type="ARBA" id="ARBA00022448"/>
    </source>
</evidence>
<dbReference type="EMBL" id="CP128399">
    <property type="protein sequence ID" value="WJW65713.1"/>
    <property type="molecule type" value="Genomic_DNA"/>
</dbReference>
<dbReference type="Pfam" id="PF00005">
    <property type="entry name" value="ABC_tran"/>
    <property type="match status" value="1"/>
</dbReference>